<feature type="domain" description="LD-carboxypeptidase C-terminal" evidence="6">
    <location>
        <begin position="207"/>
        <end position="319"/>
    </location>
</feature>
<evidence type="ECO:0000256" key="1">
    <source>
        <dbReference type="ARBA" id="ARBA00010233"/>
    </source>
</evidence>
<feature type="active site" description="Charge relay system" evidence="3">
    <location>
        <position position="238"/>
    </location>
</feature>
<dbReference type="EMBL" id="BSSD01000007">
    <property type="protein sequence ID" value="GLW93979.1"/>
    <property type="molecule type" value="Genomic_DNA"/>
</dbReference>
<gene>
    <name evidence="7" type="ORF">Aglo03_47950</name>
</gene>
<dbReference type="InterPro" id="IPR029062">
    <property type="entry name" value="Class_I_gatase-like"/>
</dbReference>
<dbReference type="InterPro" id="IPR040921">
    <property type="entry name" value="Peptidase_S66C"/>
</dbReference>
<dbReference type="AlphaFoldDB" id="A0A9W6VBH1"/>
<dbReference type="CDD" id="cd07062">
    <property type="entry name" value="Peptidase_S66_mccF_like"/>
    <property type="match status" value="1"/>
</dbReference>
<feature type="region of interest" description="Disordered" evidence="4">
    <location>
        <begin position="183"/>
        <end position="202"/>
    </location>
</feature>
<dbReference type="SUPFAM" id="SSF141986">
    <property type="entry name" value="LD-carboxypeptidase A C-terminal domain-like"/>
    <property type="match status" value="1"/>
</dbReference>
<feature type="active site" description="Nucleophile" evidence="3">
    <location>
        <position position="114"/>
    </location>
</feature>
<organism evidence="7 8">
    <name type="scientific">Actinokineospora globicatena</name>
    <dbReference type="NCBI Taxonomy" id="103729"/>
    <lineage>
        <taxon>Bacteria</taxon>
        <taxon>Bacillati</taxon>
        <taxon>Actinomycetota</taxon>
        <taxon>Actinomycetes</taxon>
        <taxon>Pseudonocardiales</taxon>
        <taxon>Pseudonocardiaceae</taxon>
        <taxon>Actinokineospora</taxon>
    </lineage>
</organism>
<feature type="active site" description="Charge relay system" evidence="3">
    <location>
        <position position="307"/>
    </location>
</feature>
<dbReference type="Gene3D" id="3.40.50.10740">
    <property type="entry name" value="Class I glutamine amidotransferase-like"/>
    <property type="match status" value="1"/>
</dbReference>
<accession>A0A9W6VBH1</accession>
<dbReference type="RefSeq" id="WP_285612183.1">
    <property type="nucleotide sequence ID" value="NZ_BSSD01000007.1"/>
</dbReference>
<dbReference type="Gene3D" id="3.50.30.60">
    <property type="entry name" value="LD-carboxypeptidase A C-terminal domain-like"/>
    <property type="match status" value="1"/>
</dbReference>
<evidence type="ECO:0000256" key="2">
    <source>
        <dbReference type="ARBA" id="ARBA00022801"/>
    </source>
</evidence>
<dbReference type="PANTHER" id="PTHR30237:SF4">
    <property type="entry name" value="LD-CARBOXYPEPTIDASE C-TERMINAL DOMAIN-CONTAINING PROTEIN"/>
    <property type="match status" value="1"/>
</dbReference>
<dbReference type="Pfam" id="PF02016">
    <property type="entry name" value="Peptidase_S66"/>
    <property type="match status" value="1"/>
</dbReference>
<dbReference type="InterPro" id="IPR040449">
    <property type="entry name" value="Peptidase_S66_N"/>
</dbReference>
<proteinExistence type="inferred from homology"/>
<dbReference type="InterPro" id="IPR027478">
    <property type="entry name" value="LdcA_N"/>
</dbReference>
<evidence type="ECO:0000313" key="7">
    <source>
        <dbReference type="EMBL" id="GLW93979.1"/>
    </source>
</evidence>
<evidence type="ECO:0000259" key="5">
    <source>
        <dbReference type="Pfam" id="PF02016"/>
    </source>
</evidence>
<dbReference type="Proteomes" id="UP001165042">
    <property type="component" value="Unassembled WGS sequence"/>
</dbReference>
<dbReference type="GO" id="GO:0016787">
    <property type="term" value="F:hydrolase activity"/>
    <property type="evidence" value="ECO:0007669"/>
    <property type="project" value="UniProtKB-KW"/>
</dbReference>
<keyword evidence="2" id="KW-0378">Hydrolase</keyword>
<evidence type="ECO:0000259" key="6">
    <source>
        <dbReference type="Pfam" id="PF17676"/>
    </source>
</evidence>
<reference evidence="7" key="1">
    <citation type="submission" date="2023-02" db="EMBL/GenBank/DDBJ databases">
        <title>Actinokineospora globicatena NBRC 15670.</title>
        <authorList>
            <person name="Ichikawa N."/>
            <person name="Sato H."/>
            <person name="Tonouchi N."/>
        </authorList>
    </citation>
    <scope>NUCLEOTIDE SEQUENCE</scope>
    <source>
        <strain evidence="7">NBRC 15670</strain>
    </source>
</reference>
<dbReference type="PANTHER" id="PTHR30237">
    <property type="entry name" value="MURAMOYLTETRAPEPTIDE CARBOXYPEPTIDASE"/>
    <property type="match status" value="1"/>
</dbReference>
<name>A0A9W6VBH1_9PSEU</name>
<evidence type="ECO:0000256" key="3">
    <source>
        <dbReference type="PIRSR" id="PIRSR028757-1"/>
    </source>
</evidence>
<evidence type="ECO:0000313" key="8">
    <source>
        <dbReference type="Proteomes" id="UP001165042"/>
    </source>
</evidence>
<comment type="caution">
    <text evidence="7">The sequence shown here is derived from an EMBL/GenBank/DDBJ whole genome shotgun (WGS) entry which is preliminary data.</text>
</comment>
<dbReference type="SUPFAM" id="SSF52317">
    <property type="entry name" value="Class I glutamine amidotransferase-like"/>
    <property type="match status" value="1"/>
</dbReference>
<sequence length="335" mass="35516">MDLVLPPALPLGGTVAVVSPSAAGMGELPVEAGRGVGALRALGYEVRVMGNARGVRGWTSGTVGERREDLHAAFADPGVDAVLYALGGQHSAQLLPTLDFDLIAANPKVFCGYSDATTLLAAVHQRTGLVTFYGPALIPQFGELPEPYPETVEHFTRVVGTAAPAGVLPRFDYEVVDLDFDRREREQRPRDRREPQPRKVLRHGRARGPALAACLPSLCTLVGTPWMPDLAGRVLLLETPEPPYSPGTADAHLWHLRNAGVLDDVAAVVFGRPLGWSAEEAVAFEVAAVDCLGGLSVPVVAEVEFGHTNPIWTIPLGIDLGVDGDELAILGAGVR</sequence>
<dbReference type="InterPro" id="IPR003507">
    <property type="entry name" value="S66_fam"/>
</dbReference>
<protein>
    <submittedName>
        <fullName evidence="7">LD-carboxypeptidase</fullName>
    </submittedName>
</protein>
<feature type="compositionally biased region" description="Basic and acidic residues" evidence="4">
    <location>
        <begin position="183"/>
        <end position="197"/>
    </location>
</feature>
<feature type="domain" description="LD-carboxypeptidase N-terminal" evidence="5">
    <location>
        <begin position="15"/>
        <end position="134"/>
    </location>
</feature>
<dbReference type="Pfam" id="PF17676">
    <property type="entry name" value="Peptidase_S66C"/>
    <property type="match status" value="1"/>
</dbReference>
<comment type="similarity">
    <text evidence="1">Belongs to the peptidase S66 family.</text>
</comment>
<dbReference type="InterPro" id="IPR027461">
    <property type="entry name" value="Carboxypeptidase_A_C_sf"/>
</dbReference>
<keyword evidence="8" id="KW-1185">Reference proteome</keyword>
<evidence type="ECO:0000256" key="4">
    <source>
        <dbReference type="SAM" id="MobiDB-lite"/>
    </source>
</evidence>
<dbReference type="PIRSF" id="PIRSF028757">
    <property type="entry name" value="LD-carboxypeptidase"/>
    <property type="match status" value="1"/>
</dbReference>